<gene>
    <name evidence="1" type="ORF">BDQ12DRAFT_738417</name>
</gene>
<keyword evidence="2" id="KW-1185">Reference proteome</keyword>
<dbReference type="AlphaFoldDB" id="A0A5C3LPW0"/>
<dbReference type="EMBL" id="ML213637">
    <property type="protein sequence ID" value="TFK34026.1"/>
    <property type="molecule type" value="Genomic_DNA"/>
</dbReference>
<reference evidence="1 2" key="1">
    <citation type="journal article" date="2019" name="Nat. Ecol. Evol.">
        <title>Megaphylogeny resolves global patterns of mushroom evolution.</title>
        <authorList>
            <person name="Varga T."/>
            <person name="Krizsan K."/>
            <person name="Foldi C."/>
            <person name="Dima B."/>
            <person name="Sanchez-Garcia M."/>
            <person name="Sanchez-Ramirez S."/>
            <person name="Szollosi G.J."/>
            <person name="Szarkandi J.G."/>
            <person name="Papp V."/>
            <person name="Albert L."/>
            <person name="Andreopoulos W."/>
            <person name="Angelini C."/>
            <person name="Antonin V."/>
            <person name="Barry K.W."/>
            <person name="Bougher N.L."/>
            <person name="Buchanan P."/>
            <person name="Buyck B."/>
            <person name="Bense V."/>
            <person name="Catcheside P."/>
            <person name="Chovatia M."/>
            <person name="Cooper J."/>
            <person name="Damon W."/>
            <person name="Desjardin D."/>
            <person name="Finy P."/>
            <person name="Geml J."/>
            <person name="Haridas S."/>
            <person name="Hughes K."/>
            <person name="Justo A."/>
            <person name="Karasinski D."/>
            <person name="Kautmanova I."/>
            <person name="Kiss B."/>
            <person name="Kocsube S."/>
            <person name="Kotiranta H."/>
            <person name="LaButti K.M."/>
            <person name="Lechner B.E."/>
            <person name="Liimatainen K."/>
            <person name="Lipzen A."/>
            <person name="Lukacs Z."/>
            <person name="Mihaltcheva S."/>
            <person name="Morgado L.N."/>
            <person name="Niskanen T."/>
            <person name="Noordeloos M.E."/>
            <person name="Ohm R.A."/>
            <person name="Ortiz-Santana B."/>
            <person name="Ovrebo C."/>
            <person name="Racz N."/>
            <person name="Riley R."/>
            <person name="Savchenko A."/>
            <person name="Shiryaev A."/>
            <person name="Soop K."/>
            <person name="Spirin V."/>
            <person name="Szebenyi C."/>
            <person name="Tomsovsky M."/>
            <person name="Tulloss R.E."/>
            <person name="Uehling J."/>
            <person name="Grigoriev I.V."/>
            <person name="Vagvolgyi C."/>
            <person name="Papp T."/>
            <person name="Martin F.M."/>
            <person name="Miettinen O."/>
            <person name="Hibbett D.S."/>
            <person name="Nagy L.G."/>
        </authorList>
    </citation>
    <scope>NUCLEOTIDE SEQUENCE [LARGE SCALE GENOMIC DNA]</scope>
    <source>
        <strain evidence="1 2">CBS 166.37</strain>
    </source>
</reference>
<dbReference type="Proteomes" id="UP000308652">
    <property type="component" value="Unassembled WGS sequence"/>
</dbReference>
<evidence type="ECO:0000313" key="2">
    <source>
        <dbReference type="Proteomes" id="UP000308652"/>
    </source>
</evidence>
<evidence type="ECO:0000313" key="1">
    <source>
        <dbReference type="EMBL" id="TFK34026.1"/>
    </source>
</evidence>
<protein>
    <submittedName>
        <fullName evidence="1">Uncharacterized protein</fullName>
    </submittedName>
</protein>
<proteinExistence type="predicted"/>
<organism evidence="1 2">
    <name type="scientific">Crucibulum laeve</name>
    <dbReference type="NCBI Taxonomy" id="68775"/>
    <lineage>
        <taxon>Eukaryota</taxon>
        <taxon>Fungi</taxon>
        <taxon>Dikarya</taxon>
        <taxon>Basidiomycota</taxon>
        <taxon>Agaricomycotina</taxon>
        <taxon>Agaricomycetes</taxon>
        <taxon>Agaricomycetidae</taxon>
        <taxon>Agaricales</taxon>
        <taxon>Agaricineae</taxon>
        <taxon>Nidulariaceae</taxon>
        <taxon>Crucibulum</taxon>
    </lineage>
</organism>
<dbReference type="OrthoDB" id="3248728at2759"/>
<accession>A0A5C3LPW0</accession>
<name>A0A5C3LPW0_9AGAR</name>
<sequence length="287" mass="32173">MPTHALHSPLLGSREEVFDVGHETDSESLSRYSPAPDIDAQGGWNEVANAIVSLREANIKPSIMSLKQEKLDQLKTLGLLTHGGAIHFSMLLETTTTLISLVRQRVSCSTLPGWRALVDLLLLHVTSNKTSDETMLLIIPKFQVLGTHDCIDALFVESSQKLSSFVRDDPGLAFANQKLWEFIRCPVFIANECDIHNTLHHAFLKTADLCRVYDIPILRGCVSNGEEWVFFVYIRNDDGTEGGNVFVTEHLQLQQDLGGLPRVLGLLYDWVDHAREKDSPFCNFYPI</sequence>